<dbReference type="AlphaFoldDB" id="A0A223CY45"/>
<feature type="transmembrane region" description="Helical" evidence="1">
    <location>
        <begin position="229"/>
        <end position="252"/>
    </location>
</feature>
<organism evidence="2 3">
    <name type="scientific">Tumebacillus algifaecis</name>
    <dbReference type="NCBI Taxonomy" id="1214604"/>
    <lineage>
        <taxon>Bacteria</taxon>
        <taxon>Bacillati</taxon>
        <taxon>Bacillota</taxon>
        <taxon>Bacilli</taxon>
        <taxon>Bacillales</taxon>
        <taxon>Alicyclobacillaceae</taxon>
        <taxon>Tumebacillus</taxon>
    </lineage>
</organism>
<evidence type="ECO:0000313" key="3">
    <source>
        <dbReference type="Proteomes" id="UP000214688"/>
    </source>
</evidence>
<dbReference type="KEGG" id="tab:CIG75_04515"/>
<feature type="transmembrane region" description="Helical" evidence="1">
    <location>
        <begin position="191"/>
        <end position="209"/>
    </location>
</feature>
<evidence type="ECO:0000256" key="1">
    <source>
        <dbReference type="SAM" id="Phobius"/>
    </source>
</evidence>
<dbReference type="RefSeq" id="WP_094235572.1">
    <property type="nucleotide sequence ID" value="NZ_CP022657.1"/>
</dbReference>
<evidence type="ECO:0000313" key="2">
    <source>
        <dbReference type="EMBL" id="ASS74319.1"/>
    </source>
</evidence>
<keyword evidence="1" id="KW-1133">Transmembrane helix</keyword>
<dbReference type="EMBL" id="CP022657">
    <property type="protein sequence ID" value="ASS74319.1"/>
    <property type="molecule type" value="Genomic_DNA"/>
</dbReference>
<reference evidence="2 3" key="1">
    <citation type="journal article" date="2015" name="Int. J. Syst. Evol. Microbiol.">
        <title>Tumebacillus algifaecis sp. nov., isolated from decomposing algal scum.</title>
        <authorList>
            <person name="Wu Y.F."/>
            <person name="Zhang B."/>
            <person name="Xing P."/>
            <person name="Wu Q.L."/>
            <person name="Liu S.J."/>
        </authorList>
    </citation>
    <scope>NUCLEOTIDE SEQUENCE [LARGE SCALE GENOMIC DNA]</scope>
    <source>
        <strain evidence="2 3">THMBR28</strain>
    </source>
</reference>
<feature type="transmembrane region" description="Helical" evidence="1">
    <location>
        <begin position="20"/>
        <end position="38"/>
    </location>
</feature>
<gene>
    <name evidence="2" type="ORF">CIG75_04515</name>
</gene>
<proteinExistence type="predicted"/>
<accession>A0A223CY45</accession>
<protein>
    <submittedName>
        <fullName evidence="2">Uncharacterized protein</fullName>
    </submittedName>
</protein>
<dbReference type="Proteomes" id="UP000214688">
    <property type="component" value="Chromosome"/>
</dbReference>
<keyword evidence="3" id="KW-1185">Reference proteome</keyword>
<keyword evidence="1" id="KW-0812">Transmembrane</keyword>
<feature type="transmembrane region" description="Helical" evidence="1">
    <location>
        <begin position="159"/>
        <end position="179"/>
    </location>
</feature>
<keyword evidence="1" id="KW-0472">Membrane</keyword>
<name>A0A223CY45_9BACL</name>
<sequence length="271" mass="31567">MFPWAAIGTALRDWVGEPEYVLATVMGIWLIGWVYKGIYDAIVSHTSQTVERADKTLEIYGALETLMLRVLRDTKDKDAQNELLAKIGESYPYVSDSLFEELTKYIRSLDMQQLRYCLGQIQEETPRLRTKYEERIPEIHTNFDETFFWIKMIAPQLKAIGITLFWLCVGSILTVFILGTMDVPNEQRASIILSLISLCFFVFFAYSLISSKEYRTKATLLQKIIPAGFLLTFFFTWWVYKLIVICAVIFLLDRVTKNRKLKKVKRQGNYM</sequence>